<dbReference type="PROSITE" id="PS51819">
    <property type="entry name" value="VOC"/>
    <property type="match status" value="1"/>
</dbReference>
<evidence type="ECO:0000259" key="1">
    <source>
        <dbReference type="PROSITE" id="PS51819"/>
    </source>
</evidence>
<keyword evidence="3" id="KW-1185">Reference proteome</keyword>
<accession>A0ABM8APU0</accession>
<dbReference type="PANTHER" id="PTHR33993:SF14">
    <property type="entry name" value="GB|AAF24581.1"/>
    <property type="match status" value="1"/>
</dbReference>
<dbReference type="InterPro" id="IPR029068">
    <property type="entry name" value="Glyas_Bleomycin-R_OHBP_Dase"/>
</dbReference>
<name>A0ABM8APU0_9BACT</name>
<dbReference type="PANTHER" id="PTHR33993">
    <property type="entry name" value="GLYOXALASE-RELATED"/>
    <property type="match status" value="1"/>
</dbReference>
<dbReference type="Gene3D" id="3.10.180.10">
    <property type="entry name" value="2,3-Dihydroxybiphenyl 1,2-Dioxygenase, domain 1"/>
    <property type="match status" value="1"/>
</dbReference>
<organism evidence="2 3">
    <name type="scientific">Pseudodesulfovibrio portus</name>
    <dbReference type="NCBI Taxonomy" id="231439"/>
    <lineage>
        <taxon>Bacteria</taxon>
        <taxon>Pseudomonadati</taxon>
        <taxon>Thermodesulfobacteriota</taxon>
        <taxon>Desulfovibrionia</taxon>
        <taxon>Desulfovibrionales</taxon>
        <taxon>Desulfovibrionaceae</taxon>
    </lineage>
</organism>
<gene>
    <name evidence="2" type="ORF">JCM14722_08930</name>
</gene>
<dbReference type="SUPFAM" id="SSF54593">
    <property type="entry name" value="Glyoxalase/Bleomycin resistance protein/Dihydroxybiphenyl dioxygenase"/>
    <property type="match status" value="1"/>
</dbReference>
<dbReference type="EMBL" id="AP026708">
    <property type="protein sequence ID" value="BDQ33351.1"/>
    <property type="molecule type" value="Genomic_DNA"/>
</dbReference>
<dbReference type="Pfam" id="PF00903">
    <property type="entry name" value="Glyoxalase"/>
    <property type="match status" value="1"/>
</dbReference>
<dbReference type="InterPro" id="IPR052164">
    <property type="entry name" value="Anthracycline_SecMetBiosynth"/>
</dbReference>
<evidence type="ECO:0000313" key="2">
    <source>
        <dbReference type="EMBL" id="BDQ33351.1"/>
    </source>
</evidence>
<evidence type="ECO:0000313" key="3">
    <source>
        <dbReference type="Proteomes" id="UP001061361"/>
    </source>
</evidence>
<feature type="domain" description="VOC" evidence="1">
    <location>
        <begin position="10"/>
        <end position="127"/>
    </location>
</feature>
<dbReference type="RefSeq" id="WP_264983404.1">
    <property type="nucleotide sequence ID" value="NZ_AP026708.1"/>
</dbReference>
<dbReference type="CDD" id="cd07247">
    <property type="entry name" value="SgaA_N_like"/>
    <property type="match status" value="1"/>
</dbReference>
<dbReference type="InterPro" id="IPR037523">
    <property type="entry name" value="VOC_core"/>
</dbReference>
<dbReference type="InterPro" id="IPR004360">
    <property type="entry name" value="Glyas_Fos-R_dOase_dom"/>
</dbReference>
<reference evidence="2" key="1">
    <citation type="submission" date="2022-08" db="EMBL/GenBank/DDBJ databases">
        <title>Genome Sequence of the sulphate-reducing bacterium, Pseudodesulfovibrio portus JCM14722.</title>
        <authorList>
            <person name="Kondo R."/>
            <person name="Kataoka T."/>
        </authorList>
    </citation>
    <scope>NUCLEOTIDE SEQUENCE</scope>
    <source>
        <strain evidence="2">JCM 14722</strain>
    </source>
</reference>
<sequence>MPVYSRTHGVFSWNELITSDLDSAREFYGNLLGWTFMESQTIHGQPYFVALKDETLIAGLMTREGNVPDDTPLCWDPYITVDDIDESARRVAELGGTVELPPTDIPNVGRFCVVRDPQGVSLNLVAYLDKAAE</sequence>
<dbReference type="Proteomes" id="UP001061361">
    <property type="component" value="Chromosome"/>
</dbReference>
<protein>
    <recommendedName>
        <fullName evidence="1">VOC domain-containing protein</fullName>
    </recommendedName>
</protein>
<proteinExistence type="predicted"/>